<feature type="transmembrane region" description="Helical" evidence="6">
    <location>
        <begin position="215"/>
        <end position="232"/>
    </location>
</feature>
<dbReference type="InterPro" id="IPR013057">
    <property type="entry name" value="AA_transpt_TM"/>
</dbReference>
<evidence type="ECO:0000256" key="5">
    <source>
        <dbReference type="SAM" id="MobiDB-lite"/>
    </source>
</evidence>
<evidence type="ECO:0000256" key="2">
    <source>
        <dbReference type="ARBA" id="ARBA00022692"/>
    </source>
</evidence>
<feature type="transmembrane region" description="Helical" evidence="6">
    <location>
        <begin position="82"/>
        <end position="106"/>
    </location>
</feature>
<dbReference type="PANTHER" id="PTHR22950:SF349">
    <property type="entry name" value="AMINO ACID TRANSPORTER TRANSMEMBRANE DOMAIN-CONTAINING PROTEIN"/>
    <property type="match status" value="1"/>
</dbReference>
<keyword evidence="4 6" id="KW-0472">Membrane</keyword>
<evidence type="ECO:0000313" key="9">
    <source>
        <dbReference type="Proteomes" id="UP001642540"/>
    </source>
</evidence>
<evidence type="ECO:0000256" key="4">
    <source>
        <dbReference type="ARBA" id="ARBA00023136"/>
    </source>
</evidence>
<feature type="transmembrane region" description="Helical" evidence="6">
    <location>
        <begin position="147"/>
        <end position="166"/>
    </location>
</feature>
<dbReference type="Proteomes" id="UP001642540">
    <property type="component" value="Unassembled WGS sequence"/>
</dbReference>
<gene>
    <name evidence="8" type="ORF">ODALV1_LOCUS20502</name>
</gene>
<organism evidence="8 9">
    <name type="scientific">Orchesella dallaii</name>
    <dbReference type="NCBI Taxonomy" id="48710"/>
    <lineage>
        <taxon>Eukaryota</taxon>
        <taxon>Metazoa</taxon>
        <taxon>Ecdysozoa</taxon>
        <taxon>Arthropoda</taxon>
        <taxon>Hexapoda</taxon>
        <taxon>Collembola</taxon>
        <taxon>Entomobryomorpha</taxon>
        <taxon>Entomobryoidea</taxon>
        <taxon>Orchesellidae</taxon>
        <taxon>Orchesellinae</taxon>
        <taxon>Orchesella</taxon>
    </lineage>
</organism>
<proteinExistence type="predicted"/>
<comment type="caution">
    <text evidence="8">The sequence shown here is derived from an EMBL/GenBank/DDBJ whole genome shotgun (WGS) entry which is preliminary data.</text>
</comment>
<feature type="compositionally biased region" description="Polar residues" evidence="5">
    <location>
        <begin position="15"/>
        <end position="32"/>
    </location>
</feature>
<evidence type="ECO:0000256" key="3">
    <source>
        <dbReference type="ARBA" id="ARBA00022989"/>
    </source>
</evidence>
<feature type="domain" description="Amino acid transporter transmembrane" evidence="7">
    <location>
        <begin position="52"/>
        <end position="459"/>
    </location>
</feature>
<dbReference type="EMBL" id="CAXLJM020000068">
    <property type="protein sequence ID" value="CAL8124180.1"/>
    <property type="molecule type" value="Genomic_DNA"/>
</dbReference>
<keyword evidence="3 6" id="KW-1133">Transmembrane helix</keyword>
<evidence type="ECO:0000259" key="7">
    <source>
        <dbReference type="Pfam" id="PF01490"/>
    </source>
</evidence>
<accession>A0ABP1RC29</accession>
<keyword evidence="9" id="KW-1185">Reference proteome</keyword>
<sequence>MGSEKNFENVDVEGQDNNGTQQQHTKNQQVDTFQIDEKKQEYDPYEHRNVQHPTSNLDTAIHLLKGNIGTGILAMPEAFKNAGLFVGSIGLVFIGVICVHTMHILLNCSRILCHRTKTPYLNFAEVGELSFKHGPPFLRPISGVARIMIDAFLCATQLGFCCVYFVFVATNLKIIIQEEFGFEMNVKTYLSILLLPLIFLNWIRNLKYLAPVMSIANVFMSIGLGIIFYYIFQDMHGVHEERENFYLVFNSWESIPLYFGTALYAFEGIGMILPLENKMRNPQDFGGLFGVLNISMFIVGLSYMAVGFFGYLKYGDASVGSITLNLPEGEILAMSVRIVMSVSIFLSYALQFYIPVSIAWPWMEARIPKNAQVGAEIVFRTALVILTFAMAVLIPNLGLVISFVGALCTAALGLILPPIFSMCTHWETGYGAFRWRLIKDALLLIFGCVGCFAGTYVSVLKIYNYDETEGESFGH</sequence>
<protein>
    <recommendedName>
        <fullName evidence="7">Amino acid transporter transmembrane domain-containing protein</fullName>
    </recommendedName>
</protein>
<feature type="transmembrane region" description="Helical" evidence="6">
    <location>
        <begin position="287"/>
        <end position="311"/>
    </location>
</feature>
<feature type="transmembrane region" description="Helical" evidence="6">
    <location>
        <begin position="377"/>
        <end position="394"/>
    </location>
</feature>
<name>A0ABP1RC29_9HEXA</name>
<evidence type="ECO:0000256" key="6">
    <source>
        <dbReference type="SAM" id="Phobius"/>
    </source>
</evidence>
<feature type="transmembrane region" description="Helical" evidence="6">
    <location>
        <begin position="255"/>
        <end position="275"/>
    </location>
</feature>
<feature type="transmembrane region" description="Helical" evidence="6">
    <location>
        <begin position="441"/>
        <end position="463"/>
    </location>
</feature>
<comment type="subcellular location">
    <subcellularLocation>
        <location evidence="1">Membrane</location>
        <topology evidence="1">Multi-pass membrane protein</topology>
    </subcellularLocation>
</comment>
<evidence type="ECO:0000256" key="1">
    <source>
        <dbReference type="ARBA" id="ARBA00004141"/>
    </source>
</evidence>
<keyword evidence="2 6" id="KW-0812">Transmembrane</keyword>
<dbReference type="PANTHER" id="PTHR22950">
    <property type="entry name" value="AMINO ACID TRANSPORTER"/>
    <property type="match status" value="1"/>
</dbReference>
<feature type="transmembrane region" description="Helical" evidence="6">
    <location>
        <begin position="400"/>
        <end position="420"/>
    </location>
</feature>
<reference evidence="8 9" key="1">
    <citation type="submission" date="2024-08" db="EMBL/GenBank/DDBJ databases">
        <authorList>
            <person name="Cucini C."/>
            <person name="Frati F."/>
        </authorList>
    </citation>
    <scope>NUCLEOTIDE SEQUENCE [LARGE SCALE GENOMIC DNA]</scope>
</reference>
<dbReference type="Pfam" id="PF01490">
    <property type="entry name" value="Aa_trans"/>
    <property type="match status" value="1"/>
</dbReference>
<feature type="region of interest" description="Disordered" evidence="5">
    <location>
        <begin position="1"/>
        <end position="32"/>
    </location>
</feature>
<feature type="transmembrane region" description="Helical" evidence="6">
    <location>
        <begin position="331"/>
        <end position="356"/>
    </location>
</feature>
<evidence type="ECO:0000313" key="8">
    <source>
        <dbReference type="EMBL" id="CAL8124180.1"/>
    </source>
</evidence>
<feature type="transmembrane region" description="Helical" evidence="6">
    <location>
        <begin position="186"/>
        <end position="203"/>
    </location>
</feature>